<name>A0A368P1Z7_AGRVI</name>
<dbReference type="GO" id="GO:0030246">
    <property type="term" value="F:carbohydrate binding"/>
    <property type="evidence" value="ECO:0007669"/>
    <property type="project" value="UniProtKB-ARBA"/>
</dbReference>
<dbReference type="CDD" id="cd01536">
    <property type="entry name" value="PBP1_ABC_sugar_binding-like"/>
    <property type="match status" value="1"/>
</dbReference>
<dbReference type="GeneID" id="60680497"/>
<dbReference type="GO" id="GO:0030313">
    <property type="term" value="C:cell envelope"/>
    <property type="evidence" value="ECO:0007669"/>
    <property type="project" value="UniProtKB-SubCell"/>
</dbReference>
<comment type="similarity">
    <text evidence="2">Belongs to the bacterial solute-binding protein 2 family.</text>
</comment>
<feature type="domain" description="Periplasmic binding protein" evidence="5">
    <location>
        <begin position="32"/>
        <end position="294"/>
    </location>
</feature>
<accession>A0A368P1Z7</accession>
<dbReference type="OrthoDB" id="7941163at2"/>
<dbReference type="EMBL" id="QUSG01000002">
    <property type="protein sequence ID" value="KAA3529938.1"/>
    <property type="molecule type" value="Genomic_DNA"/>
</dbReference>
<dbReference type="Pfam" id="PF13407">
    <property type="entry name" value="Peripla_BP_4"/>
    <property type="match status" value="1"/>
</dbReference>
<dbReference type="InterPro" id="IPR025997">
    <property type="entry name" value="SBP_2_dom"/>
</dbReference>
<dbReference type="PANTHER" id="PTHR46847">
    <property type="entry name" value="D-ALLOSE-BINDING PERIPLASMIC PROTEIN-RELATED"/>
    <property type="match status" value="1"/>
</dbReference>
<sequence>MKRLLTVLLGILMLNLAAWTSAAAQTKGMVYYLVPTLLDEFQTGSVNALSMFLGQVGYDMKTLNADNKTDAQQSQMNDVIALKPAAIILAAVDFNALKPSIEAARAAGIPVVEFDRQITSTPSDFTSVAGTVEIGHIAGDHAISLLKGKYGLKGKNGDVKGKILQVLGDPGDPYTLDIQKGFEEKMKAFPGVKIISVPAVQWEASAAGTIVSDQMLANPDIDLIFLHAAHLSVAAVASLEAAGKKPGDVMLMSSNGAPVGLDLIRKGWLNVEVEQPLYAQAAAIAMFMDKVVGKKPIKAGDYDVLGLKSVVTMETWGPNIKIPGSAITKENVDNPSFWGNLKPPTAAIKSVE</sequence>
<proteinExistence type="inferred from homology"/>
<reference evidence="6 7" key="1">
    <citation type="submission" date="2018-08" db="EMBL/GenBank/DDBJ databases">
        <title>Genome sequencing of Agrobacterium vitis strain ICMP 10754.</title>
        <authorList>
            <person name="Visnovsky S.B."/>
            <person name="Pitman A.R."/>
        </authorList>
    </citation>
    <scope>NUCLEOTIDE SEQUENCE [LARGE SCALE GENOMIC DNA]</scope>
    <source>
        <strain evidence="6 7">ICMP 10754</strain>
    </source>
</reference>
<evidence type="ECO:0000313" key="7">
    <source>
        <dbReference type="Proteomes" id="UP000436911"/>
    </source>
</evidence>
<dbReference type="InterPro" id="IPR028082">
    <property type="entry name" value="Peripla_BP_I"/>
</dbReference>
<evidence type="ECO:0000313" key="6">
    <source>
        <dbReference type="EMBL" id="KAA3529938.1"/>
    </source>
</evidence>
<comment type="subcellular location">
    <subcellularLocation>
        <location evidence="1">Cell envelope</location>
    </subcellularLocation>
</comment>
<evidence type="ECO:0000256" key="4">
    <source>
        <dbReference type="SAM" id="SignalP"/>
    </source>
</evidence>
<protein>
    <submittedName>
        <fullName evidence="6">Sugar ABC transporter substrate-binding protein</fullName>
    </submittedName>
</protein>
<dbReference type="Proteomes" id="UP000436911">
    <property type="component" value="Unassembled WGS sequence"/>
</dbReference>
<dbReference type="Gene3D" id="3.40.50.2300">
    <property type="match status" value="2"/>
</dbReference>
<evidence type="ECO:0000256" key="2">
    <source>
        <dbReference type="ARBA" id="ARBA00007639"/>
    </source>
</evidence>
<evidence type="ECO:0000256" key="1">
    <source>
        <dbReference type="ARBA" id="ARBA00004196"/>
    </source>
</evidence>
<evidence type="ECO:0000256" key="3">
    <source>
        <dbReference type="ARBA" id="ARBA00022729"/>
    </source>
</evidence>
<dbReference type="SUPFAM" id="SSF53822">
    <property type="entry name" value="Periplasmic binding protein-like I"/>
    <property type="match status" value="1"/>
</dbReference>
<dbReference type="RefSeq" id="WP_060717219.1">
    <property type="nucleotide sequence ID" value="NZ_CP055266.1"/>
</dbReference>
<feature type="chain" id="PRO_5030068029" evidence="4">
    <location>
        <begin position="24"/>
        <end position="352"/>
    </location>
</feature>
<feature type="signal peptide" evidence="4">
    <location>
        <begin position="1"/>
        <end position="23"/>
    </location>
</feature>
<organism evidence="6 7">
    <name type="scientific">Agrobacterium vitis</name>
    <name type="common">Rhizobium vitis</name>
    <dbReference type="NCBI Taxonomy" id="373"/>
    <lineage>
        <taxon>Bacteria</taxon>
        <taxon>Pseudomonadati</taxon>
        <taxon>Pseudomonadota</taxon>
        <taxon>Alphaproteobacteria</taxon>
        <taxon>Hyphomicrobiales</taxon>
        <taxon>Rhizobiaceae</taxon>
        <taxon>Rhizobium/Agrobacterium group</taxon>
        <taxon>Agrobacterium</taxon>
    </lineage>
</organism>
<evidence type="ECO:0000259" key="5">
    <source>
        <dbReference type="Pfam" id="PF13407"/>
    </source>
</evidence>
<dbReference type="AlphaFoldDB" id="A0A368P1Z7"/>
<keyword evidence="3 4" id="KW-0732">Signal</keyword>
<comment type="caution">
    <text evidence="6">The sequence shown here is derived from an EMBL/GenBank/DDBJ whole genome shotgun (WGS) entry which is preliminary data.</text>
</comment>
<gene>
    <name evidence="6" type="ORF">DXT89_04020</name>
</gene>
<dbReference type="PANTHER" id="PTHR46847:SF1">
    <property type="entry name" value="D-ALLOSE-BINDING PERIPLASMIC PROTEIN-RELATED"/>
    <property type="match status" value="1"/>
</dbReference>